<dbReference type="RefSeq" id="WP_136893241.1">
    <property type="nucleotide sequence ID" value="NZ_SWJE01000003.1"/>
</dbReference>
<proteinExistence type="predicted"/>
<accession>A0A4U1ICG9</accession>
<name>A0A4U1ICG9_9BURK</name>
<dbReference type="EMBL" id="SWJE01000003">
    <property type="protein sequence ID" value="TKC91125.1"/>
    <property type="molecule type" value="Genomic_DNA"/>
</dbReference>
<dbReference type="AlphaFoldDB" id="A0A4U1ICG9"/>
<reference evidence="1 2" key="1">
    <citation type="submission" date="2019-04" db="EMBL/GenBank/DDBJ databases">
        <title>Trinickia sp. 7GSK02, isolated from subtropical forest soil.</title>
        <authorList>
            <person name="Gao Z.-H."/>
            <person name="Qiu L.-H."/>
        </authorList>
    </citation>
    <scope>NUCLEOTIDE SEQUENCE [LARGE SCALE GENOMIC DNA]</scope>
    <source>
        <strain evidence="1 2">7GSK02</strain>
    </source>
</reference>
<organism evidence="1 2">
    <name type="scientific">Trinickia terrae</name>
    <dbReference type="NCBI Taxonomy" id="2571161"/>
    <lineage>
        <taxon>Bacteria</taxon>
        <taxon>Pseudomonadati</taxon>
        <taxon>Pseudomonadota</taxon>
        <taxon>Betaproteobacteria</taxon>
        <taxon>Burkholderiales</taxon>
        <taxon>Burkholderiaceae</taxon>
        <taxon>Trinickia</taxon>
    </lineage>
</organism>
<keyword evidence="2" id="KW-1185">Reference proteome</keyword>
<evidence type="ECO:0000313" key="1">
    <source>
        <dbReference type="EMBL" id="TKC91125.1"/>
    </source>
</evidence>
<gene>
    <name evidence="1" type="ORF">FAZ69_07100</name>
</gene>
<evidence type="ECO:0000313" key="2">
    <source>
        <dbReference type="Proteomes" id="UP000305539"/>
    </source>
</evidence>
<sequence length="146" mass="16344">MMLATSAAWLETSTANLRRTANMHDYLQAFHAADGVLALCTRALRAGVAPVMPAVEQEPVEWRRRNTFDGPFAFTPRTPWPGSARAPQCLIEAWQLASRPHVQAYLLTARGFGAAEATQAWLQREIVFEEGAMTEIHWRRIVARPS</sequence>
<dbReference type="OrthoDB" id="9035420at2"/>
<dbReference type="Proteomes" id="UP000305539">
    <property type="component" value="Unassembled WGS sequence"/>
</dbReference>
<comment type="caution">
    <text evidence="1">The sequence shown here is derived from an EMBL/GenBank/DDBJ whole genome shotgun (WGS) entry which is preliminary data.</text>
</comment>
<protein>
    <submittedName>
        <fullName evidence="1">Pilus assembly protein</fullName>
    </submittedName>
</protein>